<dbReference type="PROSITE" id="PS00018">
    <property type="entry name" value="EF_HAND_1"/>
    <property type="match status" value="3"/>
</dbReference>
<organism evidence="6 7">
    <name type="scientific">Clavelina lepadiformis</name>
    <name type="common">Light-bulb sea squirt</name>
    <name type="synonym">Ascidia lepadiformis</name>
    <dbReference type="NCBI Taxonomy" id="159417"/>
    <lineage>
        <taxon>Eukaryota</taxon>
        <taxon>Metazoa</taxon>
        <taxon>Chordata</taxon>
        <taxon>Tunicata</taxon>
        <taxon>Ascidiacea</taxon>
        <taxon>Aplousobranchia</taxon>
        <taxon>Clavelinidae</taxon>
        <taxon>Clavelina</taxon>
    </lineage>
</organism>
<dbReference type="Gene3D" id="1.10.238.10">
    <property type="entry name" value="EF-hand"/>
    <property type="match status" value="3"/>
</dbReference>
<dbReference type="Pfam" id="PF13202">
    <property type="entry name" value="EF-hand_5"/>
    <property type="match status" value="1"/>
</dbReference>
<evidence type="ECO:0000259" key="5">
    <source>
        <dbReference type="PROSITE" id="PS50222"/>
    </source>
</evidence>
<proteinExistence type="inferred from homology"/>
<keyword evidence="2" id="KW-0106">Calcium</keyword>
<gene>
    <name evidence="6" type="ORF">CVLEPA_LOCUS6642</name>
</gene>
<dbReference type="Pfam" id="PF13499">
    <property type="entry name" value="EF-hand_7"/>
    <property type="match status" value="1"/>
</dbReference>
<dbReference type="InterPro" id="IPR002048">
    <property type="entry name" value="EF_hand_dom"/>
</dbReference>
<evidence type="ECO:0000313" key="6">
    <source>
        <dbReference type="EMBL" id="CAK8677242.1"/>
    </source>
</evidence>
<dbReference type="SUPFAM" id="SSF47473">
    <property type="entry name" value="EF-hand"/>
    <property type="match status" value="2"/>
</dbReference>
<feature type="region of interest" description="Disordered" evidence="3">
    <location>
        <begin position="250"/>
        <end position="276"/>
    </location>
</feature>
<feature type="compositionally biased region" description="Basic and acidic residues" evidence="3">
    <location>
        <begin position="250"/>
        <end position="263"/>
    </location>
</feature>
<accession>A0ABP0FG28</accession>
<dbReference type="PANTHER" id="PTHR10827:SF95">
    <property type="entry name" value="LD34388P"/>
    <property type="match status" value="1"/>
</dbReference>
<dbReference type="PANTHER" id="PTHR10827">
    <property type="entry name" value="RETICULOCALBIN"/>
    <property type="match status" value="1"/>
</dbReference>
<dbReference type="EMBL" id="CAWYQH010000046">
    <property type="protein sequence ID" value="CAK8677242.1"/>
    <property type="molecule type" value="Genomic_DNA"/>
</dbReference>
<comment type="caution">
    <text evidence="6">The sequence shown here is derived from an EMBL/GenBank/DDBJ whole genome shotgun (WGS) entry which is preliminary data.</text>
</comment>
<reference evidence="6 7" key="1">
    <citation type="submission" date="2024-02" db="EMBL/GenBank/DDBJ databases">
        <authorList>
            <person name="Daric V."/>
            <person name="Darras S."/>
        </authorList>
    </citation>
    <scope>NUCLEOTIDE SEQUENCE [LARGE SCALE GENOMIC DNA]</scope>
</reference>
<protein>
    <recommendedName>
        <fullName evidence="5">EF-hand domain-containing protein</fullName>
    </recommendedName>
</protein>
<feature type="chain" id="PRO_5046177244" description="EF-hand domain-containing protein" evidence="4">
    <location>
        <begin position="25"/>
        <end position="303"/>
    </location>
</feature>
<feature type="domain" description="EF-hand" evidence="5">
    <location>
        <begin position="183"/>
        <end position="218"/>
    </location>
</feature>
<comment type="similarity">
    <text evidence="1">Belongs to the CREC family.</text>
</comment>
<dbReference type="PROSITE" id="PS50222">
    <property type="entry name" value="EF_HAND_2"/>
    <property type="match status" value="1"/>
</dbReference>
<keyword evidence="4" id="KW-0732">Signal</keyword>
<dbReference type="Proteomes" id="UP001642483">
    <property type="component" value="Unassembled WGS sequence"/>
</dbReference>
<evidence type="ECO:0000256" key="1">
    <source>
        <dbReference type="ARBA" id="ARBA00006431"/>
    </source>
</evidence>
<evidence type="ECO:0000256" key="2">
    <source>
        <dbReference type="ARBA" id="ARBA00022837"/>
    </source>
</evidence>
<feature type="signal peptide" evidence="4">
    <location>
        <begin position="1"/>
        <end position="24"/>
    </location>
</feature>
<evidence type="ECO:0000256" key="3">
    <source>
        <dbReference type="SAM" id="MobiDB-lite"/>
    </source>
</evidence>
<sequence>MTKPGGFMLVLLLWSVTLNVVIEGRSVTHKKDGDKKQAVIDKEVLFEDDDYDDDDVLDLSQDEQKSRLKKLVEKKIDANHDGFVDLPELQSWSLKAFDAFDTDDTKEEFKMTDSNKDGVVTWGEHADDIYGEDFSEENPEDERTLQQYHKDKKLFTAADVDLDGSLSLEEYLTFKLPRRSEKTSAIIVKDVLERLDKDGDGEISLEEFLNENPEEDESVDSTDRFNDELDHDGNGLLNAEEILHWMEPDNKEDAHDEAEHLMNESDANEDEKLTSSEIVNNHDLWVESDATDYGRQLMNHDEF</sequence>
<name>A0ABP0FG28_CLALP</name>
<keyword evidence="7" id="KW-1185">Reference proteome</keyword>
<evidence type="ECO:0000313" key="7">
    <source>
        <dbReference type="Proteomes" id="UP001642483"/>
    </source>
</evidence>
<dbReference type="InterPro" id="IPR011992">
    <property type="entry name" value="EF-hand-dom_pair"/>
</dbReference>
<evidence type="ECO:0000256" key="4">
    <source>
        <dbReference type="SAM" id="SignalP"/>
    </source>
</evidence>
<dbReference type="InterPro" id="IPR018247">
    <property type="entry name" value="EF_Hand_1_Ca_BS"/>
</dbReference>